<keyword evidence="5" id="KW-0812">Transmembrane</keyword>
<dbReference type="PANTHER" id="PTHR46858:SF14">
    <property type="entry name" value="RING-TYPE DOMAIN-CONTAINING PROTEIN"/>
    <property type="match status" value="1"/>
</dbReference>
<dbReference type="Pfam" id="PF13920">
    <property type="entry name" value="zf-C3HC4_3"/>
    <property type="match status" value="1"/>
</dbReference>
<evidence type="ECO:0000313" key="8">
    <source>
        <dbReference type="Proteomes" id="UP000323506"/>
    </source>
</evidence>
<proteinExistence type="predicted"/>
<dbReference type="InterPro" id="IPR013083">
    <property type="entry name" value="Znf_RING/FYVE/PHD"/>
</dbReference>
<keyword evidence="5" id="KW-0472">Membrane</keyword>
<dbReference type="InterPro" id="IPR001841">
    <property type="entry name" value="Znf_RING"/>
</dbReference>
<keyword evidence="8" id="KW-1185">Reference proteome</keyword>
<evidence type="ECO:0000256" key="2">
    <source>
        <dbReference type="ARBA" id="ARBA00022771"/>
    </source>
</evidence>
<dbReference type="PROSITE" id="PS50089">
    <property type="entry name" value="ZF_RING_2"/>
    <property type="match status" value="1"/>
</dbReference>
<evidence type="ECO:0000256" key="4">
    <source>
        <dbReference type="PROSITE-ProRule" id="PRU00175"/>
    </source>
</evidence>
<dbReference type="Proteomes" id="UP000323506">
    <property type="component" value="Chromosome A02"/>
</dbReference>
<dbReference type="GO" id="GO:0061630">
    <property type="term" value="F:ubiquitin protein ligase activity"/>
    <property type="evidence" value="ECO:0007669"/>
    <property type="project" value="TreeGrafter"/>
</dbReference>
<dbReference type="SMART" id="SM00184">
    <property type="entry name" value="RING"/>
    <property type="match status" value="1"/>
</dbReference>
<accession>A0A5D2HFF7</accession>
<evidence type="ECO:0000313" key="7">
    <source>
        <dbReference type="EMBL" id="TYH28951.1"/>
    </source>
</evidence>
<keyword evidence="1" id="KW-0479">Metal-binding</keyword>
<feature type="transmembrane region" description="Helical" evidence="5">
    <location>
        <begin position="58"/>
        <end position="80"/>
    </location>
</feature>
<evidence type="ECO:0000259" key="6">
    <source>
        <dbReference type="PROSITE" id="PS50089"/>
    </source>
</evidence>
<protein>
    <recommendedName>
        <fullName evidence="6">RING-type domain-containing protein</fullName>
    </recommendedName>
</protein>
<dbReference type="SUPFAM" id="SSF57850">
    <property type="entry name" value="RING/U-box"/>
    <property type="match status" value="1"/>
</dbReference>
<dbReference type="PANTHER" id="PTHR46858">
    <property type="entry name" value="OS05G0521000 PROTEIN"/>
    <property type="match status" value="1"/>
</dbReference>
<reference evidence="7 8" key="1">
    <citation type="submission" date="2019-06" db="EMBL/GenBank/DDBJ databases">
        <title>WGS assembly of Gossypium darwinii.</title>
        <authorList>
            <person name="Chen Z.J."/>
            <person name="Sreedasyam A."/>
            <person name="Ando A."/>
            <person name="Song Q."/>
            <person name="De L."/>
            <person name="Hulse-Kemp A."/>
            <person name="Ding M."/>
            <person name="Ye W."/>
            <person name="Kirkbride R."/>
            <person name="Jenkins J."/>
            <person name="Plott C."/>
            <person name="Lovell J."/>
            <person name="Lin Y.-M."/>
            <person name="Vaughn R."/>
            <person name="Liu B."/>
            <person name="Li W."/>
            <person name="Simpson S."/>
            <person name="Scheffler B."/>
            <person name="Saski C."/>
            <person name="Grover C."/>
            <person name="Hu G."/>
            <person name="Conover J."/>
            <person name="Carlson J."/>
            <person name="Shu S."/>
            <person name="Boston L."/>
            <person name="Williams M."/>
            <person name="Peterson D."/>
            <person name="Mcgee K."/>
            <person name="Jones D."/>
            <person name="Wendel J."/>
            <person name="Stelly D."/>
            <person name="Grimwood J."/>
            <person name="Schmutz J."/>
        </authorList>
    </citation>
    <scope>NUCLEOTIDE SEQUENCE [LARGE SCALE GENOMIC DNA]</scope>
    <source>
        <strain evidence="7">1808015.09</strain>
    </source>
</reference>
<sequence length="193" mass="21751">MEILIGTKTSSQQAKKSITMCSILNAMSQLNLHHDNSQSISLSSKDEDLVEWCDALNFFARLAAYIAILAVMVLVVLMILKYITELDNESGNLEVIRSVTVSETDRLWPEKTESITYGTCEDDIETGSCSSGEDLYDARICVICYDEQRNCFFVPCGHCATCYECALRIYDEENKMCPVCRRIIGKVRKLFAP</sequence>
<name>A0A5D2HFF7_GOSDA</name>
<evidence type="ECO:0000256" key="3">
    <source>
        <dbReference type="ARBA" id="ARBA00022833"/>
    </source>
</evidence>
<evidence type="ECO:0000256" key="5">
    <source>
        <dbReference type="SAM" id="Phobius"/>
    </source>
</evidence>
<dbReference type="Gene3D" id="3.30.40.10">
    <property type="entry name" value="Zinc/RING finger domain, C3HC4 (zinc finger)"/>
    <property type="match status" value="1"/>
</dbReference>
<feature type="domain" description="RING-type" evidence="6">
    <location>
        <begin position="141"/>
        <end position="181"/>
    </location>
</feature>
<dbReference type="GO" id="GO:0016567">
    <property type="term" value="P:protein ubiquitination"/>
    <property type="evidence" value="ECO:0007669"/>
    <property type="project" value="TreeGrafter"/>
</dbReference>
<evidence type="ECO:0000256" key="1">
    <source>
        <dbReference type="ARBA" id="ARBA00022723"/>
    </source>
</evidence>
<dbReference type="AlphaFoldDB" id="A0A5D2HFF7"/>
<keyword evidence="3" id="KW-0862">Zinc</keyword>
<gene>
    <name evidence="7" type="ORF">ES288_A02G185000v1</name>
</gene>
<dbReference type="EMBL" id="CM017689">
    <property type="protein sequence ID" value="TYH28951.1"/>
    <property type="molecule type" value="Genomic_DNA"/>
</dbReference>
<keyword evidence="2 4" id="KW-0863">Zinc-finger</keyword>
<dbReference type="GO" id="GO:0008270">
    <property type="term" value="F:zinc ion binding"/>
    <property type="evidence" value="ECO:0007669"/>
    <property type="project" value="UniProtKB-KW"/>
</dbReference>
<keyword evidence="5" id="KW-1133">Transmembrane helix</keyword>
<organism evidence="7 8">
    <name type="scientific">Gossypium darwinii</name>
    <name type="common">Darwin's cotton</name>
    <name type="synonym">Gossypium barbadense var. darwinii</name>
    <dbReference type="NCBI Taxonomy" id="34276"/>
    <lineage>
        <taxon>Eukaryota</taxon>
        <taxon>Viridiplantae</taxon>
        <taxon>Streptophyta</taxon>
        <taxon>Embryophyta</taxon>
        <taxon>Tracheophyta</taxon>
        <taxon>Spermatophyta</taxon>
        <taxon>Magnoliopsida</taxon>
        <taxon>eudicotyledons</taxon>
        <taxon>Gunneridae</taxon>
        <taxon>Pentapetalae</taxon>
        <taxon>rosids</taxon>
        <taxon>malvids</taxon>
        <taxon>Malvales</taxon>
        <taxon>Malvaceae</taxon>
        <taxon>Malvoideae</taxon>
        <taxon>Gossypium</taxon>
    </lineage>
</organism>